<reference evidence="1 2" key="1">
    <citation type="submission" date="2020-04" db="EMBL/GenBank/DDBJ databases">
        <title>Hymenobacter polaris sp. nov., isolated from Arctic soil.</title>
        <authorList>
            <person name="Dahal R.H."/>
        </authorList>
    </citation>
    <scope>NUCLEOTIDE SEQUENCE [LARGE SCALE GENOMIC DNA]</scope>
    <source>
        <strain evidence="1 2">RP-2-7</strain>
    </source>
</reference>
<proteinExistence type="predicted"/>
<name>A0A7Y0ADT9_9BACT</name>
<evidence type="ECO:0000313" key="2">
    <source>
        <dbReference type="Proteomes" id="UP000559626"/>
    </source>
</evidence>
<keyword evidence="2" id="KW-1185">Reference proteome</keyword>
<accession>A0A7Y0ADT9</accession>
<sequence length="160" mass="17907">MKLTFSTTILYVVATSAFGQRVLSTNPLAIEDYKTIEKFTLEVTRLNLEIEPHGFSKKVQQLGEGERFVTFASSGNTIKYYKTGNAKVGGKQFIYSCKFTNAAAIASLIPFLLQEKSALIPKKYRASNKIKIEDTAGFYELDITFSGNKINQIIYTTHPD</sequence>
<evidence type="ECO:0000313" key="1">
    <source>
        <dbReference type="EMBL" id="NML65546.1"/>
    </source>
</evidence>
<dbReference type="EMBL" id="JABBGH010000001">
    <property type="protein sequence ID" value="NML65546.1"/>
    <property type="molecule type" value="Genomic_DNA"/>
</dbReference>
<protein>
    <submittedName>
        <fullName evidence="1">Uncharacterized protein</fullName>
    </submittedName>
</protein>
<dbReference type="RefSeq" id="WP_169530842.1">
    <property type="nucleotide sequence ID" value="NZ_JABBGH010000001.1"/>
</dbReference>
<dbReference type="AlphaFoldDB" id="A0A7Y0ADT9"/>
<organism evidence="1 2">
    <name type="scientific">Hymenobacter polaris</name>
    <dbReference type="NCBI Taxonomy" id="2682546"/>
    <lineage>
        <taxon>Bacteria</taxon>
        <taxon>Pseudomonadati</taxon>
        <taxon>Bacteroidota</taxon>
        <taxon>Cytophagia</taxon>
        <taxon>Cytophagales</taxon>
        <taxon>Hymenobacteraceae</taxon>
        <taxon>Hymenobacter</taxon>
    </lineage>
</organism>
<comment type="caution">
    <text evidence="1">The sequence shown here is derived from an EMBL/GenBank/DDBJ whole genome shotgun (WGS) entry which is preliminary data.</text>
</comment>
<gene>
    <name evidence="1" type="ORF">HHL22_10050</name>
</gene>
<dbReference type="Proteomes" id="UP000559626">
    <property type="component" value="Unassembled WGS sequence"/>
</dbReference>